<evidence type="ECO:0000313" key="1">
    <source>
        <dbReference type="EMBL" id="KAJ5184140.1"/>
    </source>
</evidence>
<proteinExistence type="predicted"/>
<accession>A0A9W9IW89</accession>
<comment type="caution">
    <text evidence="1">The sequence shown here is derived from an EMBL/GenBank/DDBJ whole genome shotgun (WGS) entry which is preliminary data.</text>
</comment>
<evidence type="ECO:0000313" key="2">
    <source>
        <dbReference type="Proteomes" id="UP001146351"/>
    </source>
</evidence>
<dbReference type="EMBL" id="JAPQKO010000001">
    <property type="protein sequence ID" value="KAJ5184140.1"/>
    <property type="molecule type" value="Genomic_DNA"/>
</dbReference>
<organism evidence="1 2">
    <name type="scientific">Penicillium capsulatum</name>
    <dbReference type="NCBI Taxonomy" id="69766"/>
    <lineage>
        <taxon>Eukaryota</taxon>
        <taxon>Fungi</taxon>
        <taxon>Dikarya</taxon>
        <taxon>Ascomycota</taxon>
        <taxon>Pezizomycotina</taxon>
        <taxon>Eurotiomycetes</taxon>
        <taxon>Eurotiomycetidae</taxon>
        <taxon>Eurotiales</taxon>
        <taxon>Aspergillaceae</taxon>
        <taxon>Penicillium</taxon>
    </lineage>
</organism>
<dbReference type="Proteomes" id="UP001146351">
    <property type="component" value="Unassembled WGS sequence"/>
</dbReference>
<keyword evidence="2" id="KW-1185">Reference proteome</keyword>
<protein>
    <submittedName>
        <fullName evidence="1">Uncharacterized protein</fullName>
    </submittedName>
</protein>
<dbReference type="AlphaFoldDB" id="A0A9W9IW89"/>
<reference evidence="1" key="2">
    <citation type="journal article" date="2023" name="IMA Fungus">
        <title>Comparative genomic study of the Penicillium genus elucidates a diverse pangenome and 15 lateral gene transfer events.</title>
        <authorList>
            <person name="Petersen C."/>
            <person name="Sorensen T."/>
            <person name="Nielsen M.R."/>
            <person name="Sondergaard T.E."/>
            <person name="Sorensen J.L."/>
            <person name="Fitzpatrick D.A."/>
            <person name="Frisvad J.C."/>
            <person name="Nielsen K.L."/>
        </authorList>
    </citation>
    <scope>NUCLEOTIDE SEQUENCE</scope>
    <source>
        <strain evidence="1">IBT 21917</strain>
    </source>
</reference>
<gene>
    <name evidence="1" type="ORF">N7492_001756</name>
</gene>
<reference evidence="1" key="1">
    <citation type="submission" date="2022-11" db="EMBL/GenBank/DDBJ databases">
        <authorList>
            <person name="Petersen C."/>
        </authorList>
    </citation>
    <scope>NUCLEOTIDE SEQUENCE</scope>
    <source>
        <strain evidence="1">IBT 21917</strain>
    </source>
</reference>
<name>A0A9W9IW89_9EURO</name>
<sequence>MSDDDPFLDPPRPIRRLGPTWMEATRHVPMDIDRYLEPDPPLPDLLQEARGLGIAADTFKHPPYLDLDLTWGAGSPYYDQITEQLIHEDREFRAELQSLVLDIQDSDKKRMTQMLYDEENPGEPDWKTILPPIRSSDVQPEPHRLTYQGELVAKRILTTKLAGPDFAASLPPEDSPFEIENLKITPAMQKIADDYRKAQAFEKLECGKESLAFLADLPNQKLDGVYDDVLPKPKVFSTLPRVCL</sequence>